<comment type="similarity">
    <text evidence="1 13">Belongs to the class-II aminoacyl-tRNA synthetase family.</text>
</comment>
<evidence type="ECO:0000313" key="16">
    <source>
        <dbReference type="Proteomes" id="UP001302719"/>
    </source>
</evidence>
<dbReference type="InterPro" id="IPR006195">
    <property type="entry name" value="aa-tRNA-synth_II"/>
</dbReference>
<evidence type="ECO:0000256" key="9">
    <source>
        <dbReference type="ARBA" id="ARBA00022884"/>
    </source>
</evidence>
<evidence type="ECO:0000256" key="10">
    <source>
        <dbReference type="ARBA" id="ARBA00022917"/>
    </source>
</evidence>
<dbReference type="InterPro" id="IPR033728">
    <property type="entry name" value="ThrRS_core"/>
</dbReference>
<keyword evidence="8 13" id="KW-0067">ATP-binding</keyword>
<keyword evidence="16" id="KW-1185">Reference proteome</keyword>
<keyword evidence="7 13" id="KW-0862">Zinc</keyword>
<dbReference type="InterPro" id="IPR036621">
    <property type="entry name" value="Anticodon-bd_dom_sf"/>
</dbReference>
<dbReference type="CDD" id="cd00860">
    <property type="entry name" value="ThrRS_anticodon"/>
    <property type="match status" value="1"/>
</dbReference>
<dbReference type="SUPFAM" id="SSF55186">
    <property type="entry name" value="ThrRS/AlaRS common domain"/>
    <property type="match status" value="1"/>
</dbReference>
<name>A0AA96GF19_9BACT</name>
<dbReference type="Pfam" id="PF00587">
    <property type="entry name" value="tRNA-synt_2b"/>
    <property type="match status" value="1"/>
</dbReference>
<keyword evidence="2 13" id="KW-0963">Cytoplasm</keyword>
<comment type="subcellular location">
    <subcellularLocation>
        <location evidence="13">Cytoplasm</location>
    </subcellularLocation>
</comment>
<dbReference type="HAMAP" id="MF_00184">
    <property type="entry name" value="Thr_tRNA_synth"/>
    <property type="match status" value="1"/>
</dbReference>
<dbReference type="Proteomes" id="UP001302719">
    <property type="component" value="Chromosome"/>
</dbReference>
<comment type="subunit">
    <text evidence="13">Homodimer.</text>
</comment>
<dbReference type="Gene3D" id="3.40.50.800">
    <property type="entry name" value="Anticodon-binding domain"/>
    <property type="match status" value="1"/>
</dbReference>
<comment type="caution">
    <text evidence="13">Lacks conserved residue(s) required for the propagation of feature annotation.</text>
</comment>
<keyword evidence="4 13" id="KW-0436">Ligase</keyword>
<dbReference type="FunFam" id="3.30.930.10:FF:000002">
    <property type="entry name" value="Threonine--tRNA ligase"/>
    <property type="match status" value="1"/>
</dbReference>
<feature type="domain" description="Aminoacyl-transfer RNA synthetases class-II family profile" evidence="14">
    <location>
        <begin position="245"/>
        <end position="538"/>
    </location>
</feature>
<evidence type="ECO:0000256" key="5">
    <source>
        <dbReference type="ARBA" id="ARBA00022723"/>
    </source>
</evidence>
<evidence type="ECO:0000256" key="1">
    <source>
        <dbReference type="ARBA" id="ARBA00008226"/>
    </source>
</evidence>
<dbReference type="EMBL" id="CP116967">
    <property type="protein sequence ID" value="WNM59035.1"/>
    <property type="molecule type" value="Genomic_DNA"/>
</dbReference>
<keyword evidence="11 13" id="KW-0030">Aminoacyl-tRNA synthetase</keyword>
<evidence type="ECO:0000256" key="13">
    <source>
        <dbReference type="HAMAP-Rule" id="MF_00184"/>
    </source>
</evidence>
<keyword evidence="3 13" id="KW-0820">tRNA-binding</keyword>
<keyword evidence="9 13" id="KW-0694">RNA-binding</keyword>
<sequence>MESIKVSLEGEKSSQALPKGISAKAALEKLKGAVPPEVLAVKANGVEIDLLASLENDSILQPLMFDSPEGKEIYRHSSTHIMAQAVKECFPSAQLTIGPAIEEGFFYDFAFERPFTPEDLEKIEAKALEIIKRNLSVSRREFSKEEAIEFFKNRGEFYKVELIQGFPDGEPVSAYTQGDFVDLCRGPHLPATGYVKAFKLLNSAGAYWRGDERNPMLQRLYGTSFPSNEALQAHLDNLEEIKRRDHRKLGKDLDLFSIQDETGPGLILWHPKGAQIRLLIENFWREQHLANQYELVYSPHVARLDLWKTSGHVDFYKENMFASMPVESSEYQLKPMNCPFHIMVYKSHLRSYRDLPIRYGELGTVYRYERSGVLHGLMRVRGFTQDDAHLFCRPDQLGEEVQKVLKFITSMLGTFGFTEFKMFLSTRPEKAVGTIDQWDQATLALETALKNGGYTYQEDPGEGVFYGPKIDVKIQDALGRSWQCSTVQIDFNNPERFGLTYVGDDGKTHQPIMIHRALLGSIERFFGILLEHFGGAFPAWLAPVQVAVLPISEKHQGYAQEVEKNLRQEGCRVVLDLRNEKIGLKIREAEKAKIPFMIVVGDREAEAKMIAVRQRNGKNLGTMPIIDLVTLIREDMPEAVRKGSLLFE</sequence>
<dbReference type="Pfam" id="PF07973">
    <property type="entry name" value="tRNA_SAD"/>
    <property type="match status" value="1"/>
</dbReference>
<comment type="catalytic activity">
    <reaction evidence="12 13">
        <text>tRNA(Thr) + L-threonine + ATP = L-threonyl-tRNA(Thr) + AMP + diphosphate + H(+)</text>
        <dbReference type="Rhea" id="RHEA:24624"/>
        <dbReference type="Rhea" id="RHEA-COMP:9670"/>
        <dbReference type="Rhea" id="RHEA-COMP:9704"/>
        <dbReference type="ChEBI" id="CHEBI:15378"/>
        <dbReference type="ChEBI" id="CHEBI:30616"/>
        <dbReference type="ChEBI" id="CHEBI:33019"/>
        <dbReference type="ChEBI" id="CHEBI:57926"/>
        <dbReference type="ChEBI" id="CHEBI:78442"/>
        <dbReference type="ChEBI" id="CHEBI:78534"/>
        <dbReference type="ChEBI" id="CHEBI:456215"/>
        <dbReference type="EC" id="6.1.1.3"/>
    </reaction>
</comment>
<dbReference type="SUPFAM" id="SSF52954">
    <property type="entry name" value="Class II aaRS ABD-related"/>
    <property type="match status" value="1"/>
</dbReference>
<gene>
    <name evidence="13 15" type="primary">thrS</name>
    <name evidence="15" type="ORF">PP769_04520</name>
</gene>
<dbReference type="PANTHER" id="PTHR11451:SF44">
    <property type="entry name" value="THREONINE--TRNA LIGASE, CHLOROPLASTIC_MITOCHONDRIAL 2"/>
    <property type="match status" value="1"/>
</dbReference>
<dbReference type="NCBIfam" id="TIGR00418">
    <property type="entry name" value="thrS"/>
    <property type="match status" value="1"/>
</dbReference>
<evidence type="ECO:0000256" key="4">
    <source>
        <dbReference type="ARBA" id="ARBA00022598"/>
    </source>
</evidence>
<proteinExistence type="inferred from homology"/>
<evidence type="ECO:0000256" key="7">
    <source>
        <dbReference type="ARBA" id="ARBA00022833"/>
    </source>
</evidence>
<accession>A0AA96GF19</accession>
<dbReference type="EC" id="6.1.1.3" evidence="13"/>
<comment type="cofactor">
    <cofactor evidence="13">
        <name>Zn(2+)</name>
        <dbReference type="ChEBI" id="CHEBI:29105"/>
    </cofactor>
    <text evidence="13">Binds 1 zinc ion per subunit.</text>
</comment>
<keyword evidence="6 13" id="KW-0547">Nucleotide-binding</keyword>
<keyword evidence="10 13" id="KW-0648">Protein biosynthesis</keyword>
<dbReference type="CDD" id="cd00771">
    <property type="entry name" value="ThrRS_core"/>
    <property type="match status" value="1"/>
</dbReference>
<dbReference type="SMART" id="SM00863">
    <property type="entry name" value="tRNA_SAD"/>
    <property type="match status" value="1"/>
</dbReference>
<dbReference type="AlphaFoldDB" id="A0AA96GF19"/>
<feature type="binding site" evidence="13">
    <location>
        <position position="389"/>
    </location>
    <ligand>
        <name>Zn(2+)</name>
        <dbReference type="ChEBI" id="CHEBI:29105"/>
        <note>catalytic</note>
    </ligand>
</feature>
<dbReference type="InterPro" id="IPR002320">
    <property type="entry name" value="Thr-tRNA-ligase_IIa"/>
</dbReference>
<protein>
    <recommendedName>
        <fullName evidence="13">Threonine--tRNA ligase</fullName>
        <ecNumber evidence="13">6.1.1.3</ecNumber>
    </recommendedName>
    <alternativeName>
        <fullName evidence="13">Threonyl-tRNA synthetase</fullName>
        <shortName evidence="13">ThrRS</shortName>
    </alternativeName>
</protein>
<dbReference type="GO" id="GO:0006435">
    <property type="term" value="P:threonyl-tRNA aminoacylation"/>
    <property type="evidence" value="ECO:0007669"/>
    <property type="project" value="UniProtKB-UniRule"/>
</dbReference>
<evidence type="ECO:0000256" key="12">
    <source>
        <dbReference type="ARBA" id="ARBA00049515"/>
    </source>
</evidence>
<dbReference type="InterPro" id="IPR012947">
    <property type="entry name" value="tRNA_SAD"/>
</dbReference>
<dbReference type="FunFam" id="3.40.50.800:FF:000001">
    <property type="entry name" value="Threonine--tRNA ligase"/>
    <property type="match status" value="1"/>
</dbReference>
<dbReference type="Gene3D" id="3.30.980.10">
    <property type="entry name" value="Threonyl-trna Synthetase, Chain A, domain 2"/>
    <property type="match status" value="1"/>
</dbReference>
<dbReference type="Pfam" id="PF03129">
    <property type="entry name" value="HGTP_anticodon"/>
    <property type="match status" value="1"/>
</dbReference>
<dbReference type="GO" id="GO:0005737">
    <property type="term" value="C:cytoplasm"/>
    <property type="evidence" value="ECO:0007669"/>
    <property type="project" value="UniProtKB-SubCell"/>
</dbReference>
<dbReference type="PANTHER" id="PTHR11451">
    <property type="entry name" value="THREONINE-TRNA LIGASE"/>
    <property type="match status" value="1"/>
</dbReference>
<dbReference type="InterPro" id="IPR004154">
    <property type="entry name" value="Anticodon-bd"/>
</dbReference>
<dbReference type="PROSITE" id="PS50862">
    <property type="entry name" value="AA_TRNA_LIGASE_II"/>
    <property type="match status" value="1"/>
</dbReference>
<dbReference type="Gene3D" id="3.30.54.20">
    <property type="match status" value="1"/>
</dbReference>
<evidence type="ECO:0000256" key="3">
    <source>
        <dbReference type="ARBA" id="ARBA00022555"/>
    </source>
</evidence>
<dbReference type="RefSeq" id="WP_312645672.1">
    <property type="nucleotide sequence ID" value="NZ_CP116967.1"/>
</dbReference>
<dbReference type="InterPro" id="IPR045864">
    <property type="entry name" value="aa-tRNA-synth_II/BPL/LPL"/>
</dbReference>
<dbReference type="GO" id="GO:0004829">
    <property type="term" value="F:threonine-tRNA ligase activity"/>
    <property type="evidence" value="ECO:0007669"/>
    <property type="project" value="UniProtKB-UniRule"/>
</dbReference>
<dbReference type="FunFam" id="3.30.980.10:FF:000005">
    <property type="entry name" value="Threonyl-tRNA synthetase, mitochondrial"/>
    <property type="match status" value="1"/>
</dbReference>
<reference evidence="15 16" key="1">
    <citation type="submission" date="2023-01" db="EMBL/GenBank/DDBJ databases">
        <title>Cultivation and genomic characterization of new, ubiquitous marine nitrite-oxidizing bacteria from the Nitrospirales.</title>
        <authorList>
            <person name="Mueller A.J."/>
            <person name="Daebeler A."/>
            <person name="Herbold C.W."/>
            <person name="Kirkegaard R.H."/>
            <person name="Daims H."/>
        </authorList>
    </citation>
    <scope>NUCLEOTIDE SEQUENCE [LARGE SCALE GENOMIC DNA]</scope>
    <source>
        <strain evidence="15 16">VA</strain>
    </source>
</reference>
<organism evidence="15 16">
    <name type="scientific">Candidatus Nitrospira allomarina</name>
    <dbReference type="NCBI Taxonomy" id="3020900"/>
    <lineage>
        <taxon>Bacteria</taxon>
        <taxon>Pseudomonadati</taxon>
        <taxon>Nitrospirota</taxon>
        <taxon>Nitrospiria</taxon>
        <taxon>Nitrospirales</taxon>
        <taxon>Nitrospiraceae</taxon>
        <taxon>Nitrospira</taxon>
    </lineage>
</organism>
<dbReference type="KEGG" id="nall:PP769_04520"/>
<dbReference type="Gene3D" id="3.30.930.10">
    <property type="entry name" value="Bira Bifunctional Protein, Domain 2"/>
    <property type="match status" value="1"/>
</dbReference>
<dbReference type="SUPFAM" id="SSF55681">
    <property type="entry name" value="Class II aaRS and biotin synthetases"/>
    <property type="match status" value="1"/>
</dbReference>
<feature type="binding site" evidence="13">
    <location>
        <position position="515"/>
    </location>
    <ligand>
        <name>Zn(2+)</name>
        <dbReference type="ChEBI" id="CHEBI:29105"/>
        <note>catalytic</note>
    </ligand>
</feature>
<feature type="binding site" evidence="13">
    <location>
        <position position="338"/>
    </location>
    <ligand>
        <name>Zn(2+)</name>
        <dbReference type="ChEBI" id="CHEBI:29105"/>
        <note>catalytic</note>
    </ligand>
</feature>
<dbReference type="InterPro" id="IPR047246">
    <property type="entry name" value="ThrRS_anticodon"/>
</dbReference>
<dbReference type="GO" id="GO:0000049">
    <property type="term" value="F:tRNA binding"/>
    <property type="evidence" value="ECO:0007669"/>
    <property type="project" value="UniProtKB-KW"/>
</dbReference>
<evidence type="ECO:0000313" key="15">
    <source>
        <dbReference type="EMBL" id="WNM59035.1"/>
    </source>
</evidence>
<evidence type="ECO:0000256" key="6">
    <source>
        <dbReference type="ARBA" id="ARBA00022741"/>
    </source>
</evidence>
<keyword evidence="5 13" id="KW-0479">Metal-binding</keyword>
<evidence type="ECO:0000259" key="14">
    <source>
        <dbReference type="PROSITE" id="PS50862"/>
    </source>
</evidence>
<dbReference type="PRINTS" id="PR01047">
    <property type="entry name" value="TRNASYNTHTHR"/>
</dbReference>
<dbReference type="GO" id="GO:0046872">
    <property type="term" value="F:metal ion binding"/>
    <property type="evidence" value="ECO:0007669"/>
    <property type="project" value="UniProtKB-KW"/>
</dbReference>
<evidence type="ECO:0000256" key="2">
    <source>
        <dbReference type="ARBA" id="ARBA00022490"/>
    </source>
</evidence>
<dbReference type="InterPro" id="IPR002314">
    <property type="entry name" value="aa-tRNA-synt_IIb"/>
</dbReference>
<dbReference type="GO" id="GO:0005524">
    <property type="term" value="F:ATP binding"/>
    <property type="evidence" value="ECO:0007669"/>
    <property type="project" value="UniProtKB-UniRule"/>
</dbReference>
<evidence type="ECO:0000256" key="11">
    <source>
        <dbReference type="ARBA" id="ARBA00023146"/>
    </source>
</evidence>
<evidence type="ECO:0000256" key="8">
    <source>
        <dbReference type="ARBA" id="ARBA00022840"/>
    </source>
</evidence>
<dbReference type="InterPro" id="IPR018163">
    <property type="entry name" value="Thr/Ala-tRNA-synth_IIc_edit"/>
</dbReference>
<dbReference type="FunFam" id="3.30.54.20:FF:000002">
    <property type="entry name" value="Threonine--tRNA ligase"/>
    <property type="match status" value="1"/>
</dbReference>